<feature type="compositionally biased region" description="Basic and acidic residues" evidence="1">
    <location>
        <begin position="329"/>
        <end position="339"/>
    </location>
</feature>
<name>A0A2M4AWN3_9DIPT</name>
<evidence type="ECO:0000256" key="1">
    <source>
        <dbReference type="SAM" id="MobiDB-lite"/>
    </source>
</evidence>
<evidence type="ECO:0000313" key="2">
    <source>
        <dbReference type="EMBL" id="MBW45194.1"/>
    </source>
</evidence>
<organism evidence="2">
    <name type="scientific">Anopheles triannulatus</name>
    <dbReference type="NCBI Taxonomy" id="58253"/>
    <lineage>
        <taxon>Eukaryota</taxon>
        <taxon>Metazoa</taxon>
        <taxon>Ecdysozoa</taxon>
        <taxon>Arthropoda</taxon>
        <taxon>Hexapoda</taxon>
        <taxon>Insecta</taxon>
        <taxon>Pterygota</taxon>
        <taxon>Neoptera</taxon>
        <taxon>Endopterygota</taxon>
        <taxon>Diptera</taxon>
        <taxon>Nematocera</taxon>
        <taxon>Culicoidea</taxon>
        <taxon>Culicidae</taxon>
        <taxon>Anophelinae</taxon>
        <taxon>Anopheles</taxon>
    </lineage>
</organism>
<sequence>MTRDTVNLMETIVQQIRSGQCSRGKVRVRKRYLADDPSSDGPTPCPRCAGRDQRNMVRFLYINLSEAIYKCEAPDCMYPFGNYKYKNFETNTVYQYDNPEEAIPFCDVASTGPLDSLAPAYFNLDFDPPQLDRRMDSVTETESKSLSSNPPAPSFDVDVFDEILKDLWSSTSSANATPTPERPSSTLSALSACEESSKEPVSSSNLAQPAKSRKLEKCLKAVEQTKTKMRKNKFKYPRKHKVAEPMVAKHVVETISETKLRITKIPAQLPKDLRGANKVVLNNFLKGLVYDKDIKPAEFMDTLRNVSRRTLIGPSDKTQQMLHFINKSMDSRENKDSLRESASSSAVQSSNPANDAPGSSPPLASTEEAPFIKITTSEAEHDGGMDLLIKLLE</sequence>
<dbReference type="AlphaFoldDB" id="A0A2M4AWN3"/>
<protein>
    <submittedName>
        <fullName evidence="2">Putative histone h1b</fullName>
    </submittedName>
</protein>
<proteinExistence type="predicted"/>
<feature type="compositionally biased region" description="Low complexity" evidence="1">
    <location>
        <begin position="340"/>
        <end position="353"/>
    </location>
</feature>
<feature type="region of interest" description="Disordered" evidence="1">
    <location>
        <begin position="329"/>
        <end position="378"/>
    </location>
</feature>
<feature type="region of interest" description="Disordered" evidence="1">
    <location>
        <begin position="171"/>
        <end position="212"/>
    </location>
</feature>
<dbReference type="EMBL" id="GGFK01011873">
    <property type="protein sequence ID" value="MBW45194.1"/>
    <property type="molecule type" value="Transcribed_RNA"/>
</dbReference>
<accession>A0A2M4AWN3</accession>
<reference evidence="2" key="1">
    <citation type="submission" date="2018-01" db="EMBL/GenBank/DDBJ databases">
        <title>An insight into the sialome of Amazonian anophelines.</title>
        <authorList>
            <person name="Ribeiro J.M."/>
            <person name="Scarpassa V."/>
            <person name="Calvo E."/>
        </authorList>
    </citation>
    <scope>NUCLEOTIDE SEQUENCE</scope>
    <source>
        <tissue evidence="2">Salivary glands</tissue>
    </source>
</reference>